<gene>
    <name evidence="7" type="primary">SURF1</name>
    <name evidence="7" type="ORF">TR101338</name>
</gene>
<keyword evidence="5 6" id="KW-0472">Membrane</keyword>
<evidence type="ECO:0000313" key="7">
    <source>
        <dbReference type="EMBL" id="JAP53077.1"/>
    </source>
</evidence>
<comment type="subcellular location">
    <subcellularLocation>
        <location evidence="1">Membrane</location>
    </subcellularLocation>
    <subcellularLocation>
        <location evidence="6">Mitochondrion inner membrane</location>
        <topology evidence="6">Multi-pass membrane protein</topology>
    </subcellularLocation>
</comment>
<evidence type="ECO:0000256" key="4">
    <source>
        <dbReference type="ARBA" id="ARBA00022989"/>
    </source>
</evidence>
<dbReference type="InterPro" id="IPR002994">
    <property type="entry name" value="Surf1/Shy1"/>
</dbReference>
<dbReference type="PANTHER" id="PTHR23427">
    <property type="entry name" value="SURFEIT LOCUS PROTEIN"/>
    <property type="match status" value="1"/>
</dbReference>
<evidence type="ECO:0000256" key="5">
    <source>
        <dbReference type="ARBA" id="ARBA00023136"/>
    </source>
</evidence>
<keyword evidence="6" id="KW-0999">Mitochondrion inner membrane</keyword>
<feature type="transmembrane region" description="Helical" evidence="6">
    <location>
        <begin position="286"/>
        <end position="306"/>
    </location>
</feature>
<evidence type="ECO:0000256" key="1">
    <source>
        <dbReference type="ARBA" id="ARBA00004370"/>
    </source>
</evidence>
<evidence type="ECO:0000256" key="2">
    <source>
        <dbReference type="ARBA" id="ARBA00007165"/>
    </source>
</evidence>
<dbReference type="Pfam" id="PF02104">
    <property type="entry name" value="SURF1"/>
    <property type="match status" value="1"/>
</dbReference>
<dbReference type="GO" id="GO:0005743">
    <property type="term" value="C:mitochondrial inner membrane"/>
    <property type="evidence" value="ECO:0007669"/>
    <property type="project" value="UniProtKB-SubCell"/>
</dbReference>
<dbReference type="AlphaFoldDB" id="A0A0X3PST1"/>
<proteinExistence type="inferred from homology"/>
<comment type="function">
    <text evidence="6">Probably involved in the biogenesis of the COX complex.</text>
</comment>
<protein>
    <recommendedName>
        <fullName evidence="6">SURF1-like protein</fullName>
    </recommendedName>
</protein>
<dbReference type="EMBL" id="GEEE01010148">
    <property type="protein sequence ID" value="JAP53077.1"/>
    <property type="molecule type" value="Transcribed_RNA"/>
</dbReference>
<keyword evidence="3 6" id="KW-0812">Transmembrane</keyword>
<accession>A0A0X3PST1</accession>
<keyword evidence="6" id="KW-0496">Mitochondrion</keyword>
<name>A0A0X3PST1_SCHSO</name>
<dbReference type="InterPro" id="IPR045214">
    <property type="entry name" value="Surf1/Surf4"/>
</dbReference>
<feature type="transmembrane region" description="Helical" evidence="6">
    <location>
        <begin position="45"/>
        <end position="63"/>
    </location>
</feature>
<dbReference type="PROSITE" id="PS50895">
    <property type="entry name" value="SURF1"/>
    <property type="match status" value="1"/>
</dbReference>
<evidence type="ECO:0000256" key="6">
    <source>
        <dbReference type="RuleBase" id="RU363076"/>
    </source>
</evidence>
<dbReference type="GO" id="GO:0033617">
    <property type="term" value="P:mitochondrial respiratory chain complex IV assembly"/>
    <property type="evidence" value="ECO:0007669"/>
    <property type="project" value="TreeGrafter"/>
</dbReference>
<sequence length="307" mass="34971">MAFHLRTTAFPAILGRRLCCNRCIAAPTRRFGTEYNDDGEKRVGFKHFLLLICPLTAFSLGYWQIQRRRWKLALLEKVNNLLPSPPIPLPKDAKSSTDLLEFQPVTVEGRFDHSREVLIGPRSIITDEIPFGGYGSAWGSKPPPEGHKQSNLSNFGAPSSTGYFVVTPFELKDRPGTFILVNRGWIPTCNRDPFVRKTGQIEGFVKINGCIRYNEKPLLAPDPKPFSCCELTQAPQLQYFGREVTRMSEYLHTLPLFIDANYDSTVKGGPVGGQTRVRIRNEHLQYIFTWFTMGTVTLGMWVYWLFF</sequence>
<comment type="similarity">
    <text evidence="2 6">Belongs to the SURF1 family.</text>
</comment>
<reference evidence="7" key="1">
    <citation type="submission" date="2016-01" db="EMBL/GenBank/DDBJ databases">
        <title>Reference transcriptome for the parasite Schistocephalus solidus: insights into the molecular evolution of parasitism.</title>
        <authorList>
            <person name="Hebert F.O."/>
            <person name="Grambauer S."/>
            <person name="Barber I."/>
            <person name="Landry C.R."/>
            <person name="Aubin-Horth N."/>
        </authorList>
    </citation>
    <scope>NUCLEOTIDE SEQUENCE</scope>
</reference>
<dbReference type="CDD" id="cd06662">
    <property type="entry name" value="SURF1"/>
    <property type="match status" value="1"/>
</dbReference>
<organism evidence="7">
    <name type="scientific">Schistocephalus solidus</name>
    <name type="common">Tapeworm</name>
    <dbReference type="NCBI Taxonomy" id="70667"/>
    <lineage>
        <taxon>Eukaryota</taxon>
        <taxon>Metazoa</taxon>
        <taxon>Spiralia</taxon>
        <taxon>Lophotrochozoa</taxon>
        <taxon>Platyhelminthes</taxon>
        <taxon>Cestoda</taxon>
        <taxon>Eucestoda</taxon>
        <taxon>Diphyllobothriidea</taxon>
        <taxon>Diphyllobothriidae</taxon>
        <taxon>Schistocephalus</taxon>
    </lineage>
</organism>
<evidence type="ECO:0000256" key="3">
    <source>
        <dbReference type="ARBA" id="ARBA00022692"/>
    </source>
</evidence>
<dbReference type="PANTHER" id="PTHR23427:SF2">
    <property type="entry name" value="SURFEIT LOCUS PROTEIN 1"/>
    <property type="match status" value="1"/>
</dbReference>
<keyword evidence="4 6" id="KW-1133">Transmembrane helix</keyword>